<keyword evidence="6 11" id="KW-0812">Transmembrane</keyword>
<dbReference type="GO" id="GO:0005886">
    <property type="term" value="C:plasma membrane"/>
    <property type="evidence" value="ECO:0007669"/>
    <property type="project" value="TreeGrafter"/>
</dbReference>
<feature type="domain" description="HAMP" evidence="13">
    <location>
        <begin position="227"/>
        <end position="278"/>
    </location>
</feature>
<evidence type="ECO:0000259" key="12">
    <source>
        <dbReference type="PROSITE" id="PS50109"/>
    </source>
</evidence>
<evidence type="ECO:0000256" key="4">
    <source>
        <dbReference type="ARBA" id="ARBA00022553"/>
    </source>
</evidence>
<dbReference type="Pfam" id="PF02518">
    <property type="entry name" value="HATPase_c"/>
    <property type="match status" value="1"/>
</dbReference>
<dbReference type="Gene3D" id="3.30.565.10">
    <property type="entry name" value="Histidine kinase-like ATPase, C-terminal domain"/>
    <property type="match status" value="1"/>
</dbReference>
<keyword evidence="10 11" id="KW-0472">Membrane</keyword>
<dbReference type="HOGENOM" id="CLU_000445_42_3_5"/>
<dbReference type="InterPro" id="IPR036890">
    <property type="entry name" value="HATPase_C_sf"/>
</dbReference>
<dbReference type="SUPFAM" id="SSF47384">
    <property type="entry name" value="Homodimeric domain of signal transducing histidine kinase"/>
    <property type="match status" value="1"/>
</dbReference>
<evidence type="ECO:0000313" key="14">
    <source>
        <dbReference type="EMBL" id="AEH62656.1"/>
    </source>
</evidence>
<feature type="domain" description="Histidine kinase" evidence="12">
    <location>
        <begin position="286"/>
        <end position="485"/>
    </location>
</feature>
<comment type="catalytic activity">
    <reaction evidence="1">
        <text>ATP + protein L-histidine = ADP + protein N-phospho-L-histidine.</text>
        <dbReference type="EC" id="2.7.13.3"/>
    </reaction>
</comment>
<dbReference type="EMBL" id="CP002850">
    <property type="protein sequence ID" value="AEH62656.1"/>
    <property type="molecule type" value="Genomic_DNA"/>
</dbReference>
<proteinExistence type="predicted"/>
<sequence>MASASSPSGGRKCFFSRFFRRKKIEKSGNLVGENNSQEPVIRPTGSLTRRLIAISALWIFILLSGGGVTLDRVLTQAVTDNFDSQLDYVLAAMIASSEIDPEGAVRLNRPLGDQRFLEAHSGLYFQVSGSGYERFPSPSLWDRSLQVNPMPKGQLVRTYDSDEFSDGTLRVMERDVRLPGSSVLWRFQVAEIRTSLDNQIKKLRHTLVKAFLILGTGLIVITVLQVTIGLWPLRKLRREISAVRNGQASRIHDRMPNEVAPLIEELNALLSHNERQAEEARRHAGNLAHALKTPLTVVTNEANANSDALKEVVLREVMTMRRHVDHHLARARAIGRRGNAQSQAEVWPALLAVERAVTRLYPHATIDLAGVKDAVVRIERQDLDEILGNLIENAAKYGQGRVFVTVEKQGKSVEILIEDDGTGIPENLRGQLFKRGARLDTDKPGTGLGLAIVRDVVEIYGGSVTLEESEDLGGLFVRLALPSVH</sequence>
<dbReference type="PROSITE" id="PS50885">
    <property type="entry name" value="HAMP"/>
    <property type="match status" value="1"/>
</dbReference>
<keyword evidence="7 14" id="KW-0418">Kinase</keyword>
<dbReference type="PROSITE" id="PS50109">
    <property type="entry name" value="HIS_KIN"/>
    <property type="match status" value="1"/>
</dbReference>
<evidence type="ECO:0000256" key="8">
    <source>
        <dbReference type="ARBA" id="ARBA00022989"/>
    </source>
</evidence>
<dbReference type="KEGG" id="zmm:Zmob_0816"/>
<keyword evidence="4" id="KW-0597">Phosphoprotein</keyword>
<dbReference type="SMART" id="SM00387">
    <property type="entry name" value="HATPase_c"/>
    <property type="match status" value="1"/>
</dbReference>
<dbReference type="PRINTS" id="PR00344">
    <property type="entry name" value="BCTRLSENSOR"/>
</dbReference>
<evidence type="ECO:0000313" key="15">
    <source>
        <dbReference type="Proteomes" id="UP000001494"/>
    </source>
</evidence>
<dbReference type="eggNOG" id="COG0642">
    <property type="taxonomic scope" value="Bacteria"/>
</dbReference>
<accession>A0A0H3FY61</accession>
<dbReference type="InterPro" id="IPR050428">
    <property type="entry name" value="TCS_sensor_his_kinase"/>
</dbReference>
<protein>
    <recommendedName>
        <fullName evidence="3">histidine kinase</fullName>
        <ecNumber evidence="3">2.7.13.3</ecNumber>
    </recommendedName>
</protein>
<keyword evidence="8 11" id="KW-1133">Transmembrane helix</keyword>
<feature type="transmembrane region" description="Helical" evidence="11">
    <location>
        <begin position="210"/>
        <end position="231"/>
    </location>
</feature>
<comment type="subcellular location">
    <subcellularLocation>
        <location evidence="2">Membrane</location>
    </subcellularLocation>
</comment>
<dbReference type="InterPro" id="IPR005467">
    <property type="entry name" value="His_kinase_dom"/>
</dbReference>
<dbReference type="PANTHER" id="PTHR45436">
    <property type="entry name" value="SENSOR HISTIDINE KINASE YKOH"/>
    <property type="match status" value="1"/>
</dbReference>
<dbReference type="PANTHER" id="PTHR45436:SF5">
    <property type="entry name" value="SENSOR HISTIDINE KINASE TRCS"/>
    <property type="match status" value="1"/>
</dbReference>
<dbReference type="OrthoDB" id="9809567at2"/>
<evidence type="ECO:0000256" key="10">
    <source>
        <dbReference type="ARBA" id="ARBA00023136"/>
    </source>
</evidence>
<evidence type="ECO:0000256" key="11">
    <source>
        <dbReference type="SAM" id="Phobius"/>
    </source>
</evidence>
<evidence type="ECO:0000256" key="7">
    <source>
        <dbReference type="ARBA" id="ARBA00022777"/>
    </source>
</evidence>
<keyword evidence="9" id="KW-0902">Two-component regulatory system</keyword>
<dbReference type="InterPro" id="IPR036097">
    <property type="entry name" value="HisK_dim/P_sf"/>
</dbReference>
<dbReference type="AlphaFoldDB" id="A0A0H3FY61"/>
<reference evidence="14 15" key="1">
    <citation type="journal article" date="2011" name="J. Bacteriol.">
        <title>Genome sequence of the ethanol-producing Zymomonas mobilis subsp. mobilis lectotype strain ATCC 10988.</title>
        <authorList>
            <person name="Pappas K.M."/>
            <person name="Kouvelis V.N."/>
            <person name="Saunders E."/>
            <person name="Brettin T.S."/>
            <person name="Bruce D."/>
            <person name="Detter C."/>
            <person name="Balakireva M."/>
            <person name="Han C.S."/>
            <person name="Savvakis G."/>
            <person name="Kyrpides N.C."/>
            <person name="Typas M.A."/>
        </authorList>
    </citation>
    <scope>NUCLEOTIDE SEQUENCE [LARGE SCALE GENOMIC DNA]</scope>
    <source>
        <strain evidence="15">ATCC 10988 / DSM 424 / CCUG 17860 / LMG 404 / NCIMB 8938 / NRRL B-806 / ZM1</strain>
    </source>
</reference>
<dbReference type="GO" id="GO:0000155">
    <property type="term" value="F:phosphorelay sensor kinase activity"/>
    <property type="evidence" value="ECO:0007669"/>
    <property type="project" value="InterPro"/>
</dbReference>
<dbReference type="InterPro" id="IPR003594">
    <property type="entry name" value="HATPase_dom"/>
</dbReference>
<dbReference type="InterPro" id="IPR004358">
    <property type="entry name" value="Sig_transdc_His_kin-like_C"/>
</dbReference>
<evidence type="ECO:0000256" key="1">
    <source>
        <dbReference type="ARBA" id="ARBA00000085"/>
    </source>
</evidence>
<dbReference type="Pfam" id="PF08521">
    <property type="entry name" value="2CSK_N"/>
    <property type="match status" value="1"/>
</dbReference>
<evidence type="ECO:0000256" key="6">
    <source>
        <dbReference type="ARBA" id="ARBA00022692"/>
    </source>
</evidence>
<keyword evidence="5" id="KW-0808">Transferase</keyword>
<evidence type="ECO:0000256" key="3">
    <source>
        <dbReference type="ARBA" id="ARBA00012438"/>
    </source>
</evidence>
<dbReference type="Gene3D" id="1.10.287.130">
    <property type="match status" value="1"/>
</dbReference>
<gene>
    <name evidence="14" type="ordered locus">Zmob_0816</name>
</gene>
<feature type="transmembrane region" description="Helical" evidence="11">
    <location>
        <begin position="51"/>
        <end position="70"/>
    </location>
</feature>
<dbReference type="InterPro" id="IPR013727">
    <property type="entry name" value="2CSK_N"/>
</dbReference>
<dbReference type="EC" id="2.7.13.3" evidence="3"/>
<name>A0A0H3FY61_ZYMMA</name>
<dbReference type="SUPFAM" id="SSF55874">
    <property type="entry name" value="ATPase domain of HSP90 chaperone/DNA topoisomerase II/histidine kinase"/>
    <property type="match status" value="1"/>
</dbReference>
<evidence type="ECO:0000259" key="13">
    <source>
        <dbReference type="PROSITE" id="PS50885"/>
    </source>
</evidence>
<evidence type="ECO:0000256" key="2">
    <source>
        <dbReference type="ARBA" id="ARBA00004370"/>
    </source>
</evidence>
<dbReference type="RefSeq" id="WP_014500725.1">
    <property type="nucleotide sequence ID" value="NC_017262.1"/>
</dbReference>
<dbReference type="Proteomes" id="UP000001494">
    <property type="component" value="Chromosome"/>
</dbReference>
<dbReference type="InterPro" id="IPR003660">
    <property type="entry name" value="HAMP_dom"/>
</dbReference>
<evidence type="ECO:0000256" key="5">
    <source>
        <dbReference type="ARBA" id="ARBA00022679"/>
    </source>
</evidence>
<organism evidence="14 15">
    <name type="scientific">Zymomonas mobilis subsp. mobilis (strain ATCC 10988 / DSM 424 / LMG 404 / NCIMB 8938 / NRRL B-806 / ZM1)</name>
    <dbReference type="NCBI Taxonomy" id="555217"/>
    <lineage>
        <taxon>Bacteria</taxon>
        <taxon>Pseudomonadati</taxon>
        <taxon>Pseudomonadota</taxon>
        <taxon>Alphaproteobacteria</taxon>
        <taxon>Sphingomonadales</taxon>
        <taxon>Zymomonadaceae</taxon>
        <taxon>Zymomonas</taxon>
    </lineage>
</organism>
<evidence type="ECO:0000256" key="9">
    <source>
        <dbReference type="ARBA" id="ARBA00023012"/>
    </source>
</evidence>